<feature type="domain" description="SHSP" evidence="3">
    <location>
        <begin position="40"/>
        <end position="116"/>
    </location>
</feature>
<dbReference type="InterPro" id="IPR002068">
    <property type="entry name" value="A-crystallin/Hsp20_dom"/>
</dbReference>
<dbReference type="AlphaFoldDB" id="A0A5N5Q7F2"/>
<feature type="region of interest" description="Disordered" evidence="2">
    <location>
        <begin position="93"/>
        <end position="116"/>
    </location>
</feature>
<name>A0A5N5Q7F2_9AGAM</name>
<dbReference type="Gene3D" id="2.60.40.790">
    <property type="match status" value="1"/>
</dbReference>
<evidence type="ECO:0000313" key="4">
    <source>
        <dbReference type="EMBL" id="KAB5587371.1"/>
    </source>
</evidence>
<evidence type="ECO:0000256" key="1">
    <source>
        <dbReference type="PROSITE-ProRule" id="PRU00285"/>
    </source>
</evidence>
<evidence type="ECO:0000256" key="2">
    <source>
        <dbReference type="SAM" id="MobiDB-lite"/>
    </source>
</evidence>
<evidence type="ECO:0000313" key="5">
    <source>
        <dbReference type="Proteomes" id="UP000383932"/>
    </source>
</evidence>
<gene>
    <name evidence="4" type="ORF">CTheo_9193</name>
</gene>
<sequence length="116" mass="12909">MSITRSLLNDFRPLFRLIEDPFFSSPAFPRYARPDAWQPFAALQRQASVEVSEEGNEIVVHAEMPGVKRENLDVHLANDGQSLTIEGRVHRVTPATAPATESNSQQSKGKLTNAFC</sequence>
<dbReference type="PROSITE" id="PS01031">
    <property type="entry name" value="SHSP"/>
    <property type="match status" value="1"/>
</dbReference>
<dbReference type="SUPFAM" id="SSF49764">
    <property type="entry name" value="HSP20-like chaperones"/>
    <property type="match status" value="1"/>
</dbReference>
<comment type="similarity">
    <text evidence="1">Belongs to the small heat shock protein (HSP20) family.</text>
</comment>
<protein>
    <submittedName>
        <fullName evidence="4">Heat shock protein</fullName>
    </submittedName>
</protein>
<dbReference type="EMBL" id="SSOP01001165">
    <property type="protein sequence ID" value="KAB5587371.1"/>
    <property type="molecule type" value="Genomic_DNA"/>
</dbReference>
<evidence type="ECO:0000259" key="3">
    <source>
        <dbReference type="PROSITE" id="PS01031"/>
    </source>
</evidence>
<dbReference type="Proteomes" id="UP000383932">
    <property type="component" value="Unassembled WGS sequence"/>
</dbReference>
<keyword evidence="5" id="KW-1185">Reference proteome</keyword>
<feature type="compositionally biased region" description="Polar residues" evidence="2">
    <location>
        <begin position="99"/>
        <end position="116"/>
    </location>
</feature>
<reference evidence="4 5" key="1">
    <citation type="journal article" date="2019" name="Fungal Biol. Biotechnol.">
        <title>Draft genome sequence of fastidious pathogen Ceratobasidium theobromae, which causes vascular-streak dieback in Theobroma cacao.</title>
        <authorList>
            <person name="Ali S.S."/>
            <person name="Asman A."/>
            <person name="Shao J."/>
            <person name="Firmansyah A.P."/>
            <person name="Susilo A.W."/>
            <person name="Rosmana A."/>
            <person name="McMahon P."/>
            <person name="Junaid M."/>
            <person name="Guest D."/>
            <person name="Kheng T.Y."/>
            <person name="Meinhardt L.W."/>
            <person name="Bailey B.A."/>
        </authorList>
    </citation>
    <scope>NUCLEOTIDE SEQUENCE [LARGE SCALE GENOMIC DNA]</scope>
    <source>
        <strain evidence="4 5">CT2</strain>
    </source>
</reference>
<dbReference type="InterPro" id="IPR008978">
    <property type="entry name" value="HSP20-like_chaperone"/>
</dbReference>
<organism evidence="4 5">
    <name type="scientific">Ceratobasidium theobromae</name>
    <dbReference type="NCBI Taxonomy" id="1582974"/>
    <lineage>
        <taxon>Eukaryota</taxon>
        <taxon>Fungi</taxon>
        <taxon>Dikarya</taxon>
        <taxon>Basidiomycota</taxon>
        <taxon>Agaricomycotina</taxon>
        <taxon>Agaricomycetes</taxon>
        <taxon>Cantharellales</taxon>
        <taxon>Ceratobasidiaceae</taxon>
        <taxon>Ceratobasidium</taxon>
    </lineage>
</organism>
<accession>A0A5N5Q7F2</accession>
<dbReference type="OrthoDB" id="1431247at2759"/>
<keyword evidence="4" id="KW-0346">Stress response</keyword>
<dbReference type="CDD" id="cd06464">
    <property type="entry name" value="ACD_sHsps-like"/>
    <property type="match status" value="1"/>
</dbReference>
<proteinExistence type="inferred from homology"/>
<comment type="caution">
    <text evidence="4">The sequence shown here is derived from an EMBL/GenBank/DDBJ whole genome shotgun (WGS) entry which is preliminary data.</text>
</comment>